<evidence type="ECO:0000313" key="2">
    <source>
        <dbReference type="EMBL" id="CAA0819800.1"/>
    </source>
</evidence>
<reference evidence="2" key="1">
    <citation type="submission" date="2019-12" db="EMBL/GenBank/DDBJ databases">
        <authorList>
            <person name="Scholes J."/>
        </authorList>
    </citation>
    <scope>NUCLEOTIDE SEQUENCE</scope>
</reference>
<feature type="region of interest" description="Disordered" evidence="1">
    <location>
        <begin position="50"/>
        <end position="71"/>
    </location>
</feature>
<feature type="non-terminal residue" evidence="2">
    <location>
        <position position="252"/>
    </location>
</feature>
<name>A0A9N7RAW4_STRHE</name>
<organism evidence="2 3">
    <name type="scientific">Striga hermonthica</name>
    <name type="common">Purple witchweed</name>
    <name type="synonym">Buchnera hermonthica</name>
    <dbReference type="NCBI Taxonomy" id="68872"/>
    <lineage>
        <taxon>Eukaryota</taxon>
        <taxon>Viridiplantae</taxon>
        <taxon>Streptophyta</taxon>
        <taxon>Embryophyta</taxon>
        <taxon>Tracheophyta</taxon>
        <taxon>Spermatophyta</taxon>
        <taxon>Magnoliopsida</taxon>
        <taxon>eudicotyledons</taxon>
        <taxon>Gunneridae</taxon>
        <taxon>Pentapetalae</taxon>
        <taxon>asterids</taxon>
        <taxon>lamiids</taxon>
        <taxon>Lamiales</taxon>
        <taxon>Orobanchaceae</taxon>
        <taxon>Buchnereae</taxon>
        <taxon>Striga</taxon>
    </lineage>
</organism>
<dbReference type="AlphaFoldDB" id="A0A9N7RAW4"/>
<sequence length="252" mass="26423">SCANPLRSPLYVRRPLLSYSLAREASCALPLLHARALACAPFAPPLPARASPRIASPNPAPPRSPGVGLPRARLSLPSTVLTPIGASSPIARLLRTPPATVLFAPCSRAPCVAPNTPTPIRSRSSPKSPNTGRVLLTFVAGSSAAHPRTLGAARVSCSIQPRASWADARHSLISRSPSSSLLSFVSIGSGHGSHPSNPLQSPAHHIQPSSTLCLSLLRASIFQSRLFSRTRLALTLPFLSLYIAFPSSLLGL</sequence>
<protein>
    <submittedName>
        <fullName evidence="2">Uncharacterized protein</fullName>
    </submittedName>
</protein>
<dbReference type="Proteomes" id="UP001153555">
    <property type="component" value="Unassembled WGS sequence"/>
</dbReference>
<dbReference type="EMBL" id="CACSLK010019758">
    <property type="protein sequence ID" value="CAA0819800.1"/>
    <property type="molecule type" value="Genomic_DNA"/>
</dbReference>
<proteinExistence type="predicted"/>
<accession>A0A9N7RAW4</accession>
<feature type="non-terminal residue" evidence="2">
    <location>
        <position position="1"/>
    </location>
</feature>
<evidence type="ECO:0000256" key="1">
    <source>
        <dbReference type="SAM" id="MobiDB-lite"/>
    </source>
</evidence>
<comment type="caution">
    <text evidence="2">The sequence shown here is derived from an EMBL/GenBank/DDBJ whole genome shotgun (WGS) entry which is preliminary data.</text>
</comment>
<keyword evidence="3" id="KW-1185">Reference proteome</keyword>
<evidence type="ECO:0000313" key="3">
    <source>
        <dbReference type="Proteomes" id="UP001153555"/>
    </source>
</evidence>
<gene>
    <name evidence="2" type="ORF">SHERM_18057</name>
</gene>